<accession>A0AB33JML8</accession>
<reference evidence="2" key="1">
    <citation type="submission" date="2024-07" db="EMBL/GenBank/DDBJ databases">
        <title>Complete genome sequence of Prevotella sp. YM-2024 GTC17262.</title>
        <authorList>
            <person name="Hayashi M."/>
            <person name="Muto Y."/>
            <person name="Tanaka K."/>
            <person name="Niwa H."/>
        </authorList>
    </citation>
    <scope>NUCLEOTIDE SEQUENCE</scope>
    <source>
        <strain evidence="2">GTC17262</strain>
    </source>
</reference>
<keyword evidence="1" id="KW-0175">Coiled coil</keyword>
<feature type="coiled-coil region" evidence="1">
    <location>
        <begin position="13"/>
        <end position="40"/>
    </location>
</feature>
<gene>
    <name evidence="2" type="ORF">GTC17262_17990</name>
</gene>
<dbReference type="AlphaFoldDB" id="A0AB33JML8"/>
<proteinExistence type="predicted"/>
<name>A0AB33JML8_9BACT</name>
<sequence length="81" mass="9469">MDSELRQVRTIGVSEYTNELLKAKQELDRFYNHISDLDNEIYSSEHEDEFSKLFVKMNDLVVDMIAAQVCINSSESDYMII</sequence>
<dbReference type="EMBL" id="AP035789">
    <property type="protein sequence ID" value="BFO81608.1"/>
    <property type="molecule type" value="Genomic_DNA"/>
</dbReference>
<protein>
    <submittedName>
        <fullName evidence="2">Uncharacterized protein</fullName>
    </submittedName>
</protein>
<evidence type="ECO:0000313" key="2">
    <source>
        <dbReference type="EMBL" id="BFO81608.1"/>
    </source>
</evidence>
<evidence type="ECO:0000256" key="1">
    <source>
        <dbReference type="SAM" id="Coils"/>
    </source>
</evidence>
<organism evidence="2">
    <name type="scientific">Prevotella sp. GTC17262</name>
    <dbReference type="NCBI Taxonomy" id="3236797"/>
    <lineage>
        <taxon>Bacteria</taxon>
        <taxon>Pseudomonadati</taxon>
        <taxon>Bacteroidota</taxon>
        <taxon>Bacteroidia</taxon>
        <taxon>Bacteroidales</taxon>
        <taxon>Prevotellaceae</taxon>
        <taxon>Prevotella</taxon>
    </lineage>
</organism>